<organism evidence="1 2">
    <name type="scientific">Microseira wollei NIES-4236</name>
    <dbReference type="NCBI Taxonomy" id="2530354"/>
    <lineage>
        <taxon>Bacteria</taxon>
        <taxon>Bacillati</taxon>
        <taxon>Cyanobacteriota</taxon>
        <taxon>Cyanophyceae</taxon>
        <taxon>Oscillatoriophycideae</taxon>
        <taxon>Aerosakkonematales</taxon>
        <taxon>Aerosakkonemataceae</taxon>
        <taxon>Microseira</taxon>
    </lineage>
</organism>
<sequence>MTVYVITTLNYHDLVDKILPQYAKSAVGEGTEVEVIADGVRGHYLVMFVGWRDEVGGLWEFDSY</sequence>
<dbReference type="EMBL" id="BLAY01000288">
    <property type="protein sequence ID" value="GET44076.1"/>
    <property type="molecule type" value="Genomic_DNA"/>
</dbReference>
<protein>
    <submittedName>
        <fullName evidence="1">XisI protein</fullName>
    </submittedName>
</protein>
<dbReference type="RefSeq" id="WP_264197052.1">
    <property type="nucleotide sequence ID" value="NZ_BLAY01000288.1"/>
</dbReference>
<name>A0AAV3XQM0_9CYAN</name>
<dbReference type="InterPro" id="IPR035943">
    <property type="entry name" value="XisI-like_sf"/>
</dbReference>
<evidence type="ECO:0000313" key="1">
    <source>
        <dbReference type="EMBL" id="GET44076.1"/>
    </source>
</evidence>
<dbReference type="SUPFAM" id="SSF143847">
    <property type="entry name" value="XisI-like"/>
    <property type="match status" value="1"/>
</dbReference>
<evidence type="ECO:0000313" key="2">
    <source>
        <dbReference type="Proteomes" id="UP001050975"/>
    </source>
</evidence>
<dbReference type="InterPro" id="IPR014968">
    <property type="entry name" value="XisI"/>
</dbReference>
<dbReference type="Gene3D" id="3.30.310.110">
    <property type="entry name" value="XisI-like"/>
    <property type="match status" value="1"/>
</dbReference>
<dbReference type="Pfam" id="PF08869">
    <property type="entry name" value="XisI"/>
    <property type="match status" value="1"/>
</dbReference>
<reference evidence="1" key="1">
    <citation type="submission" date="2019-10" db="EMBL/GenBank/DDBJ databases">
        <title>Draft genome sequece of Microseira wollei NIES-4236.</title>
        <authorList>
            <person name="Yamaguchi H."/>
            <person name="Suzuki S."/>
            <person name="Kawachi M."/>
        </authorList>
    </citation>
    <scope>NUCLEOTIDE SEQUENCE</scope>
    <source>
        <strain evidence="1">NIES-4236</strain>
    </source>
</reference>
<proteinExistence type="predicted"/>
<accession>A0AAV3XQM0</accession>
<keyword evidence="2" id="KW-1185">Reference proteome</keyword>
<gene>
    <name evidence="1" type="ORF">MiSe_89020</name>
</gene>
<dbReference type="Proteomes" id="UP001050975">
    <property type="component" value="Unassembled WGS sequence"/>
</dbReference>
<dbReference type="AlphaFoldDB" id="A0AAV3XQM0"/>
<comment type="caution">
    <text evidence="1">The sequence shown here is derived from an EMBL/GenBank/DDBJ whole genome shotgun (WGS) entry which is preliminary data.</text>
</comment>